<evidence type="ECO:0000256" key="3">
    <source>
        <dbReference type="SAM" id="Coils"/>
    </source>
</evidence>
<name>A0A8T2QJU1_CERRI</name>
<gene>
    <name evidence="5" type="ORF">KP509_34G042300</name>
</gene>
<sequence length="1211" mass="133789">MAERRASWPWRKKSMVKVEKAIQPPVQVSSPPRSVKYEAGLPSAVNGTQETLTPVTVDDARFVEAVRFREHAESKLTALREELSNALKDVESKEAMAKKHEKVMEDAVAGWEKAEKEALSFKKELEASSKQKAILEDRVAHLDGALKECMKQVRLVKEEQERKIEETIVSKTKEWERIKAEVDAKQVELERRLMESEAQNAAMGKSLQERAKKILEANEAKEKAETHVKVLQVKIGSLEKEVSALKYELHVLNKELEIRNEEVECNKKAADAAHKQHLDNVKKVAKLEADCQRLRNLIRKKLPGPAAIAQMRREVEGPSSRDSLSPDMKRRPVKSLLNVSISPTASCQSDLSISNPEVEMLKERMSSMEEETKLLKEALSKRNEELYASRILCAKTASKLSLAEGQIESLQGSPIQNGFESGASMDISAASASEEGVCSSIVEEASCAESWASALISELALFKKEKRESNYIDEYAEETPNIVNTHESAVNVGAEPVGVNSSDNLSNEDTKETIKPSKAGAEVRDLDFLCRELSLRFNAMEEQLRSFTVEKGDSDTAIAHNFVISLSRARETLAQLEKNTRELEATRNKSDSNVDPIVCEDDHVVSSLGIVLSKLIVLLESLLPRCKRKSDTFAHSESPSEKTPSEEETEASEGALSTAWTEQKQALVSSKDSFLEGKSTISEFLIQFGIILCEACDSETTDLDELLTSMKGQSGKACDVSTSGFLSEMAVIRDWLQKLTDGKGELEKQMASLTKELEATKLELDESKRLAMELQGKVAGMENVEKALADTEAIKLEVEGKLEAAQGEINDLQARVTSLIQELTEEKKNHQETASKCAEIEGQLKEQRSIREDECNGLKLADFEEAQLTKERELVSAKEKLAECQRTIFALGKQLSALSSPPMELSPRGSFDTVSMDSSSTLAMEQKMQMELHINGGSSMEHHVEHHQSYQQSHANGDVKYFNHELTSNGRRNGYTMQPSSLPSGWSNVSSSSSSRGMRAFNEDVQETPRSWTGAPGSGSFSKAGAVRTKSYNEMHQEAAPPLNGNGGSFLRVGGRHQPIAEMEHPPAQHYTAYQPQTPHGRRTSYVSPNCQYGQQRHFDTGPAWAPAYLPEDDEEGLGQEVRLGPNVYSPPHTALSSPARSPARYVQQLGAVRGSVRTLVHTGLTESINAATPSGRIENNNFNGGTDGSRSTPSKPSALGKLFSRSKHHR</sequence>
<organism evidence="5 6">
    <name type="scientific">Ceratopteris richardii</name>
    <name type="common">Triangle waterfern</name>
    <dbReference type="NCBI Taxonomy" id="49495"/>
    <lineage>
        <taxon>Eukaryota</taxon>
        <taxon>Viridiplantae</taxon>
        <taxon>Streptophyta</taxon>
        <taxon>Embryophyta</taxon>
        <taxon>Tracheophyta</taxon>
        <taxon>Polypodiopsida</taxon>
        <taxon>Polypodiidae</taxon>
        <taxon>Polypodiales</taxon>
        <taxon>Pteridineae</taxon>
        <taxon>Pteridaceae</taxon>
        <taxon>Parkerioideae</taxon>
        <taxon>Ceratopteris</taxon>
    </lineage>
</organism>
<feature type="coiled-coil region" evidence="3">
    <location>
        <begin position="736"/>
        <end position="840"/>
    </location>
</feature>
<feature type="coiled-coil region" evidence="3">
    <location>
        <begin position="358"/>
        <end position="385"/>
    </location>
</feature>
<feature type="coiled-coil region" evidence="3">
    <location>
        <begin position="179"/>
        <end position="273"/>
    </location>
</feature>
<evidence type="ECO:0000256" key="2">
    <source>
        <dbReference type="ARBA" id="ARBA00023054"/>
    </source>
</evidence>
<feature type="region of interest" description="Disordered" evidence="4">
    <location>
        <begin position="495"/>
        <end position="515"/>
    </location>
</feature>
<keyword evidence="2 3" id="KW-0175">Coiled coil</keyword>
<keyword evidence="6" id="KW-1185">Reference proteome</keyword>
<evidence type="ECO:0000313" key="6">
    <source>
        <dbReference type="Proteomes" id="UP000825935"/>
    </source>
</evidence>
<dbReference type="EMBL" id="CM035439">
    <property type="protein sequence ID" value="KAH7284169.1"/>
    <property type="molecule type" value="Genomic_DNA"/>
</dbReference>
<dbReference type="Pfam" id="PF05911">
    <property type="entry name" value="FPP"/>
    <property type="match status" value="2"/>
</dbReference>
<dbReference type="PANTHER" id="PTHR31580:SF4">
    <property type="entry name" value="FILAMENT-LIKE PLANT PROTEIN 6"/>
    <property type="match status" value="1"/>
</dbReference>
<dbReference type="EMBL" id="CM035439">
    <property type="protein sequence ID" value="KAH7284168.1"/>
    <property type="molecule type" value="Genomic_DNA"/>
</dbReference>
<feature type="region of interest" description="Disordered" evidence="4">
    <location>
        <begin position="976"/>
        <end position="998"/>
    </location>
</feature>
<reference evidence="5" key="1">
    <citation type="submission" date="2021-08" db="EMBL/GenBank/DDBJ databases">
        <title>WGS assembly of Ceratopteris richardii.</title>
        <authorList>
            <person name="Marchant D.B."/>
            <person name="Chen G."/>
            <person name="Jenkins J."/>
            <person name="Shu S."/>
            <person name="Leebens-Mack J."/>
            <person name="Grimwood J."/>
            <person name="Schmutz J."/>
            <person name="Soltis P."/>
            <person name="Soltis D."/>
            <person name="Chen Z.-H."/>
        </authorList>
    </citation>
    <scope>NUCLEOTIDE SEQUENCE</scope>
    <source>
        <strain evidence="5">Whitten #5841</strain>
        <tissue evidence="5">Leaf</tissue>
    </source>
</reference>
<proteinExistence type="inferred from homology"/>
<feature type="compositionally biased region" description="Polar residues" evidence="4">
    <location>
        <begin position="1172"/>
        <end position="1196"/>
    </location>
</feature>
<feature type="region of interest" description="Disordered" evidence="4">
    <location>
        <begin position="633"/>
        <end position="658"/>
    </location>
</feature>
<comment type="similarity">
    <text evidence="1">Belongs to the FPP family.</text>
</comment>
<comment type="caution">
    <text evidence="5">The sequence shown here is derived from an EMBL/GenBank/DDBJ whole genome shotgun (WGS) entry which is preliminary data.</text>
</comment>
<dbReference type="OrthoDB" id="1926355at2759"/>
<feature type="compositionally biased region" description="Low complexity" evidence="4">
    <location>
        <begin position="980"/>
        <end position="995"/>
    </location>
</feature>
<feature type="compositionally biased region" description="Basic and acidic residues" evidence="4">
    <location>
        <begin position="633"/>
        <end position="645"/>
    </location>
</feature>
<evidence type="ECO:0000256" key="4">
    <source>
        <dbReference type="SAM" id="MobiDB-lite"/>
    </source>
</evidence>
<feature type="coiled-coil region" evidence="3">
    <location>
        <begin position="69"/>
        <end position="96"/>
    </location>
</feature>
<dbReference type="Proteomes" id="UP000825935">
    <property type="component" value="Chromosome 34"/>
</dbReference>
<evidence type="ECO:0000313" key="5">
    <source>
        <dbReference type="EMBL" id="KAH7284169.1"/>
    </source>
</evidence>
<accession>A0A8T2QJU1</accession>
<feature type="region of interest" description="Disordered" evidence="4">
    <location>
        <begin position="309"/>
        <end position="329"/>
    </location>
</feature>
<dbReference type="InterPro" id="IPR008587">
    <property type="entry name" value="FPP_plant"/>
</dbReference>
<feature type="coiled-coil region" evidence="3">
    <location>
        <begin position="566"/>
        <end position="593"/>
    </location>
</feature>
<dbReference type="AlphaFoldDB" id="A0A8T2QJU1"/>
<dbReference type="OMA" id="NDSHANA"/>
<protein>
    <submittedName>
        <fullName evidence="5">Uncharacterized protein</fullName>
    </submittedName>
</protein>
<feature type="region of interest" description="Disordered" evidence="4">
    <location>
        <begin position="1172"/>
        <end position="1211"/>
    </location>
</feature>
<evidence type="ECO:0000256" key="1">
    <source>
        <dbReference type="ARBA" id="ARBA00005921"/>
    </source>
</evidence>
<dbReference type="PANTHER" id="PTHR31580">
    <property type="entry name" value="FILAMENT-LIKE PLANT PROTEIN 4"/>
    <property type="match status" value="1"/>
</dbReference>